<evidence type="ECO:0000313" key="2">
    <source>
        <dbReference type="Proteomes" id="UP000199028"/>
    </source>
</evidence>
<proteinExistence type="predicted"/>
<evidence type="ECO:0000313" key="1">
    <source>
        <dbReference type="EMBL" id="SER71626.1"/>
    </source>
</evidence>
<keyword evidence="2" id="KW-1185">Reference proteome</keyword>
<protein>
    <submittedName>
        <fullName evidence="1">Uncharacterized protein</fullName>
    </submittedName>
</protein>
<gene>
    <name evidence="1" type="ORF">SAMN05216195_106241</name>
</gene>
<name>A0A1H9RFU2_9PSEU</name>
<organism evidence="1 2">
    <name type="scientific">Lentzea flaviverrucosa</name>
    <dbReference type="NCBI Taxonomy" id="200379"/>
    <lineage>
        <taxon>Bacteria</taxon>
        <taxon>Bacillati</taxon>
        <taxon>Actinomycetota</taxon>
        <taxon>Actinomycetes</taxon>
        <taxon>Pseudonocardiales</taxon>
        <taxon>Pseudonocardiaceae</taxon>
        <taxon>Lentzea</taxon>
    </lineage>
</organism>
<dbReference type="AlphaFoldDB" id="A0A1H9RFU2"/>
<accession>A0A1H9RFU2</accession>
<dbReference type="Proteomes" id="UP000199028">
    <property type="component" value="Unassembled WGS sequence"/>
</dbReference>
<sequence length="31" mass="3165">MTGRTIVALVSAPSGFAGRTDALDVPTLECD</sequence>
<reference evidence="2" key="1">
    <citation type="submission" date="2016-10" db="EMBL/GenBank/DDBJ databases">
        <authorList>
            <person name="Varghese N."/>
            <person name="Submissions S."/>
        </authorList>
    </citation>
    <scope>NUCLEOTIDE SEQUENCE [LARGE SCALE GENOMIC DNA]</scope>
    <source>
        <strain evidence="2">CGMCC 4.578</strain>
    </source>
</reference>
<dbReference type="EMBL" id="FOFT01000006">
    <property type="protein sequence ID" value="SER71626.1"/>
    <property type="molecule type" value="Genomic_DNA"/>
</dbReference>